<dbReference type="SUPFAM" id="SSF46785">
    <property type="entry name" value="Winged helix' DNA-binding domain"/>
    <property type="match status" value="1"/>
</dbReference>
<proteinExistence type="predicted"/>
<comment type="caution">
    <text evidence="2">The sequence shown here is derived from an EMBL/GenBank/DDBJ whole genome shotgun (WGS) entry which is preliminary data.</text>
</comment>
<dbReference type="EMBL" id="AODQ01000163">
    <property type="protein sequence ID" value="EMR00949.1"/>
    <property type="molecule type" value="Genomic_DNA"/>
</dbReference>
<organism evidence="2 3">
    <name type="scientific">Cesiribacter andamanensis AMV16</name>
    <dbReference type="NCBI Taxonomy" id="1279009"/>
    <lineage>
        <taxon>Bacteria</taxon>
        <taxon>Pseudomonadati</taxon>
        <taxon>Bacteroidota</taxon>
        <taxon>Cytophagia</taxon>
        <taxon>Cytophagales</taxon>
        <taxon>Cesiribacteraceae</taxon>
        <taxon>Cesiribacter</taxon>
    </lineage>
</organism>
<feature type="domain" description="Schlafen AlbA-2" evidence="1">
    <location>
        <begin position="13"/>
        <end position="127"/>
    </location>
</feature>
<dbReference type="RefSeq" id="WP_009197305.1">
    <property type="nucleotide sequence ID" value="NZ_AODQ01000163.1"/>
</dbReference>
<dbReference type="PANTHER" id="PTHR30595:SF6">
    <property type="entry name" value="SCHLAFEN ALBA-2 DOMAIN-CONTAINING PROTEIN"/>
    <property type="match status" value="1"/>
</dbReference>
<gene>
    <name evidence="2" type="ORF">ADICEAN_03928</name>
</gene>
<evidence type="ECO:0000313" key="2">
    <source>
        <dbReference type="EMBL" id="EMR00949.1"/>
    </source>
</evidence>
<sequence>MQHNLAELLRLHEGEQLDFKQRISSLEKIARTLCAFANTRGGLLLVGVSDDRSICGTDPEEEKYMLEQAATDYCNPPLPLQYQELEDEEGRTVLLVQVQESAHKPHACRNQQGHWQVYVRLQDKSIPAGPTLLSQLERGLDAVPDPGIALSRHEKSILAFIELHKRITLKQLMILLNFSRRRGERLLHDMENRGLVRRFEHERQEYFA</sequence>
<evidence type="ECO:0000313" key="3">
    <source>
        <dbReference type="Proteomes" id="UP000011910"/>
    </source>
</evidence>
<dbReference type="InterPro" id="IPR007421">
    <property type="entry name" value="Schlafen_AlbA_2_dom"/>
</dbReference>
<dbReference type="AlphaFoldDB" id="M7NR14"/>
<dbReference type="InterPro" id="IPR038461">
    <property type="entry name" value="Schlafen_AlbA_2_dom_sf"/>
</dbReference>
<name>M7NR14_9BACT</name>
<accession>M7NR14</accession>
<dbReference type="PANTHER" id="PTHR30595">
    <property type="entry name" value="GLPR-RELATED TRANSCRIPTIONAL REPRESSOR"/>
    <property type="match status" value="1"/>
</dbReference>
<dbReference type="Pfam" id="PF04326">
    <property type="entry name" value="SLFN_AlbA_2"/>
    <property type="match status" value="1"/>
</dbReference>
<dbReference type="InterPro" id="IPR036390">
    <property type="entry name" value="WH_DNA-bd_sf"/>
</dbReference>
<reference evidence="2 3" key="1">
    <citation type="journal article" date="2013" name="Genome Announc.">
        <title>Draft Genome Sequence of Cesiribacter andamanensis Strain AMV16T, Isolated from a Soil Sample from a Mud Volcano in the Andaman Islands, India.</title>
        <authorList>
            <person name="Shivaji S."/>
            <person name="Ara S."/>
            <person name="Begum Z."/>
            <person name="Srinivas T.N."/>
            <person name="Singh A."/>
            <person name="Kumar Pinnaka A."/>
        </authorList>
    </citation>
    <scope>NUCLEOTIDE SEQUENCE [LARGE SCALE GENOMIC DNA]</scope>
    <source>
        <strain evidence="2 3">AMV16</strain>
    </source>
</reference>
<dbReference type="STRING" id="1279009.ADICEAN_03928"/>
<protein>
    <submittedName>
        <fullName evidence="2">Divergent AAA domain protein</fullName>
    </submittedName>
</protein>
<keyword evidence="3" id="KW-1185">Reference proteome</keyword>
<evidence type="ECO:0000259" key="1">
    <source>
        <dbReference type="Pfam" id="PF04326"/>
    </source>
</evidence>
<dbReference type="Gene3D" id="3.30.950.30">
    <property type="entry name" value="Schlafen, AAA domain"/>
    <property type="match status" value="1"/>
</dbReference>
<dbReference type="OrthoDB" id="9810282at2"/>
<dbReference type="eggNOG" id="COG2865">
    <property type="taxonomic scope" value="Bacteria"/>
</dbReference>
<dbReference type="Proteomes" id="UP000011910">
    <property type="component" value="Unassembled WGS sequence"/>
</dbReference>